<evidence type="ECO:0000313" key="3">
    <source>
        <dbReference type="Proteomes" id="UP001153954"/>
    </source>
</evidence>
<sequence>MNNTFIFISAPPEAVEIVNHPHNSKLEVKEGEDVVLECQVKNAKPAAKIVWYRGNQEIKGEKGRLTNDQRALPNVK</sequence>
<dbReference type="Pfam" id="PF13927">
    <property type="entry name" value="Ig_3"/>
    <property type="match status" value="1"/>
</dbReference>
<dbReference type="AlphaFoldDB" id="A0AAU9UQ27"/>
<dbReference type="Proteomes" id="UP001153954">
    <property type="component" value="Unassembled WGS sequence"/>
</dbReference>
<feature type="domain" description="Ig-like" evidence="1">
    <location>
        <begin position="12"/>
        <end position="76"/>
    </location>
</feature>
<name>A0AAU9UQ27_EUPED</name>
<dbReference type="SUPFAM" id="SSF48726">
    <property type="entry name" value="Immunoglobulin"/>
    <property type="match status" value="1"/>
</dbReference>
<dbReference type="EMBL" id="CAKOGL010000020">
    <property type="protein sequence ID" value="CAH2098960.1"/>
    <property type="molecule type" value="Genomic_DNA"/>
</dbReference>
<dbReference type="PROSITE" id="PS50835">
    <property type="entry name" value="IG_LIKE"/>
    <property type="match status" value="1"/>
</dbReference>
<dbReference type="InterPro" id="IPR013783">
    <property type="entry name" value="Ig-like_fold"/>
</dbReference>
<proteinExistence type="predicted"/>
<protein>
    <recommendedName>
        <fullName evidence="1">Ig-like domain-containing protein</fullName>
    </recommendedName>
</protein>
<accession>A0AAU9UQ27</accession>
<dbReference type="InterPro" id="IPR036179">
    <property type="entry name" value="Ig-like_dom_sf"/>
</dbReference>
<gene>
    <name evidence="2" type="ORF">EEDITHA_LOCUS14014</name>
</gene>
<keyword evidence="3" id="KW-1185">Reference proteome</keyword>
<evidence type="ECO:0000259" key="1">
    <source>
        <dbReference type="PROSITE" id="PS50835"/>
    </source>
</evidence>
<dbReference type="InterPro" id="IPR007110">
    <property type="entry name" value="Ig-like_dom"/>
</dbReference>
<dbReference type="Gene3D" id="2.60.40.10">
    <property type="entry name" value="Immunoglobulins"/>
    <property type="match status" value="1"/>
</dbReference>
<comment type="caution">
    <text evidence="2">The sequence shown here is derived from an EMBL/GenBank/DDBJ whole genome shotgun (WGS) entry which is preliminary data.</text>
</comment>
<reference evidence="2" key="1">
    <citation type="submission" date="2022-03" db="EMBL/GenBank/DDBJ databases">
        <authorList>
            <person name="Tunstrom K."/>
        </authorList>
    </citation>
    <scope>NUCLEOTIDE SEQUENCE</scope>
</reference>
<organism evidence="2 3">
    <name type="scientific">Euphydryas editha</name>
    <name type="common">Edith's checkerspot</name>
    <dbReference type="NCBI Taxonomy" id="104508"/>
    <lineage>
        <taxon>Eukaryota</taxon>
        <taxon>Metazoa</taxon>
        <taxon>Ecdysozoa</taxon>
        <taxon>Arthropoda</taxon>
        <taxon>Hexapoda</taxon>
        <taxon>Insecta</taxon>
        <taxon>Pterygota</taxon>
        <taxon>Neoptera</taxon>
        <taxon>Endopterygota</taxon>
        <taxon>Lepidoptera</taxon>
        <taxon>Glossata</taxon>
        <taxon>Ditrysia</taxon>
        <taxon>Papilionoidea</taxon>
        <taxon>Nymphalidae</taxon>
        <taxon>Nymphalinae</taxon>
        <taxon>Euphydryas</taxon>
    </lineage>
</organism>
<evidence type="ECO:0000313" key="2">
    <source>
        <dbReference type="EMBL" id="CAH2098960.1"/>
    </source>
</evidence>